<dbReference type="EMBL" id="BSXW01000476">
    <property type="protein sequence ID" value="GMF23444.1"/>
    <property type="molecule type" value="Genomic_DNA"/>
</dbReference>
<dbReference type="AlphaFoldDB" id="A0A9W6WQV7"/>
<accession>A0A9W6WQV7</accession>
<reference evidence="2" key="1">
    <citation type="submission" date="2023-04" db="EMBL/GenBank/DDBJ databases">
        <title>Phytophthora lilii NBRC 32176.</title>
        <authorList>
            <person name="Ichikawa N."/>
            <person name="Sato H."/>
            <person name="Tonouchi N."/>
        </authorList>
    </citation>
    <scope>NUCLEOTIDE SEQUENCE</scope>
    <source>
        <strain evidence="2">NBRC 32176</strain>
    </source>
</reference>
<keyword evidence="3" id="KW-1185">Reference proteome</keyword>
<sequence length="130" mass="15052">MPTPRTRKNNFAIASSDSDDTLEGQYTQNHGKHYQKWYHEEDDDDENDDDTNTDDSVSDSSRGEESSSEDSVEQEERTINTEVITKLTKSASTKSKNWWSKLLSKVAAKKPTPVDTKFHRNYYFRPVRID</sequence>
<organism evidence="2 3">
    <name type="scientific">Phytophthora lilii</name>
    <dbReference type="NCBI Taxonomy" id="2077276"/>
    <lineage>
        <taxon>Eukaryota</taxon>
        <taxon>Sar</taxon>
        <taxon>Stramenopiles</taxon>
        <taxon>Oomycota</taxon>
        <taxon>Peronosporomycetes</taxon>
        <taxon>Peronosporales</taxon>
        <taxon>Peronosporaceae</taxon>
        <taxon>Phytophthora</taxon>
    </lineage>
</organism>
<feature type="compositionally biased region" description="Acidic residues" evidence="1">
    <location>
        <begin position="40"/>
        <end position="57"/>
    </location>
</feature>
<dbReference type="Proteomes" id="UP001165083">
    <property type="component" value="Unassembled WGS sequence"/>
</dbReference>
<protein>
    <submittedName>
        <fullName evidence="2">Unnamed protein product</fullName>
    </submittedName>
</protein>
<evidence type="ECO:0000256" key="1">
    <source>
        <dbReference type="SAM" id="MobiDB-lite"/>
    </source>
</evidence>
<name>A0A9W6WQV7_9STRA</name>
<gene>
    <name evidence="2" type="ORF">Plil01_000947000</name>
</gene>
<feature type="region of interest" description="Disordered" evidence="1">
    <location>
        <begin position="1"/>
        <end position="83"/>
    </location>
</feature>
<comment type="caution">
    <text evidence="2">The sequence shown here is derived from an EMBL/GenBank/DDBJ whole genome shotgun (WGS) entry which is preliminary data.</text>
</comment>
<evidence type="ECO:0000313" key="2">
    <source>
        <dbReference type="EMBL" id="GMF23444.1"/>
    </source>
</evidence>
<evidence type="ECO:0000313" key="3">
    <source>
        <dbReference type="Proteomes" id="UP001165083"/>
    </source>
</evidence>
<proteinExistence type="predicted"/>